<dbReference type="EMBL" id="WHWC01000018">
    <property type="protein sequence ID" value="KAG8364899.1"/>
    <property type="molecule type" value="Genomic_DNA"/>
</dbReference>
<dbReference type="InterPro" id="IPR036047">
    <property type="entry name" value="F-box-like_dom_sf"/>
</dbReference>
<evidence type="ECO:0000259" key="2">
    <source>
        <dbReference type="PROSITE" id="PS50181"/>
    </source>
</evidence>
<name>A0AAV6W4K4_9LAMI</name>
<keyword evidence="4" id="KW-1185">Reference proteome</keyword>
<reference evidence="3" key="1">
    <citation type="submission" date="2019-10" db="EMBL/GenBank/DDBJ databases">
        <authorList>
            <person name="Zhang R."/>
            <person name="Pan Y."/>
            <person name="Wang J."/>
            <person name="Ma R."/>
            <person name="Yu S."/>
        </authorList>
    </citation>
    <scope>NUCLEOTIDE SEQUENCE</scope>
    <source>
        <strain evidence="3">LA-IB0</strain>
        <tissue evidence="3">Leaf</tissue>
    </source>
</reference>
<dbReference type="SUPFAM" id="SSF117281">
    <property type="entry name" value="Kelch motif"/>
    <property type="match status" value="1"/>
</dbReference>
<dbReference type="InterPro" id="IPR001810">
    <property type="entry name" value="F-box_dom"/>
</dbReference>
<dbReference type="InterPro" id="IPR050796">
    <property type="entry name" value="SCF_F-box_component"/>
</dbReference>
<accession>A0AAV6W4K4</accession>
<dbReference type="PANTHER" id="PTHR31672:SF13">
    <property type="entry name" value="F-BOX PROTEIN CPR30-LIKE"/>
    <property type="match status" value="1"/>
</dbReference>
<dbReference type="SUPFAM" id="SSF81383">
    <property type="entry name" value="F-box domain"/>
    <property type="match status" value="1"/>
</dbReference>
<dbReference type="NCBIfam" id="TIGR01640">
    <property type="entry name" value="F_box_assoc_1"/>
    <property type="match status" value="1"/>
</dbReference>
<dbReference type="InterPro" id="IPR017451">
    <property type="entry name" value="F-box-assoc_interact_dom"/>
</dbReference>
<gene>
    <name evidence="3" type="ORF">BUALT_Bualt18G0046500</name>
</gene>
<dbReference type="PANTHER" id="PTHR31672">
    <property type="entry name" value="BNACNNG10540D PROTEIN"/>
    <property type="match status" value="1"/>
</dbReference>
<dbReference type="CDD" id="cd22157">
    <property type="entry name" value="F-box_AtFBW1-like"/>
    <property type="match status" value="1"/>
</dbReference>
<dbReference type="Pfam" id="PF07734">
    <property type="entry name" value="FBA_1"/>
    <property type="match status" value="1"/>
</dbReference>
<dbReference type="Proteomes" id="UP000826271">
    <property type="component" value="Unassembled WGS sequence"/>
</dbReference>
<feature type="domain" description="F-box" evidence="2">
    <location>
        <begin position="2"/>
        <end position="48"/>
    </location>
</feature>
<protein>
    <recommendedName>
        <fullName evidence="2">F-box domain-containing protein</fullName>
    </recommendedName>
</protein>
<dbReference type="PROSITE" id="PS50181">
    <property type="entry name" value="FBOX"/>
    <property type="match status" value="1"/>
</dbReference>
<dbReference type="AlphaFoldDB" id="A0AAV6W4K4"/>
<organism evidence="3 4">
    <name type="scientific">Buddleja alternifolia</name>
    <dbReference type="NCBI Taxonomy" id="168488"/>
    <lineage>
        <taxon>Eukaryota</taxon>
        <taxon>Viridiplantae</taxon>
        <taxon>Streptophyta</taxon>
        <taxon>Embryophyta</taxon>
        <taxon>Tracheophyta</taxon>
        <taxon>Spermatophyta</taxon>
        <taxon>Magnoliopsida</taxon>
        <taxon>eudicotyledons</taxon>
        <taxon>Gunneridae</taxon>
        <taxon>Pentapetalae</taxon>
        <taxon>asterids</taxon>
        <taxon>lamiids</taxon>
        <taxon>Lamiales</taxon>
        <taxon>Scrophulariaceae</taxon>
        <taxon>Buddlejeae</taxon>
        <taxon>Buddleja</taxon>
    </lineage>
</organism>
<feature type="region of interest" description="Disordered" evidence="1">
    <location>
        <begin position="388"/>
        <end position="426"/>
    </location>
</feature>
<comment type="caution">
    <text evidence="3">The sequence shown here is derived from an EMBL/GenBank/DDBJ whole genome shotgun (WGS) entry which is preliminary data.</text>
</comment>
<evidence type="ECO:0000313" key="4">
    <source>
        <dbReference type="Proteomes" id="UP000826271"/>
    </source>
</evidence>
<dbReference type="Gene3D" id="1.20.1280.50">
    <property type="match status" value="1"/>
</dbReference>
<evidence type="ECO:0000313" key="3">
    <source>
        <dbReference type="EMBL" id="KAG8364899.1"/>
    </source>
</evidence>
<evidence type="ECO:0000256" key="1">
    <source>
        <dbReference type="SAM" id="MobiDB-lite"/>
    </source>
</evidence>
<dbReference type="InterPro" id="IPR006527">
    <property type="entry name" value="F-box-assoc_dom_typ1"/>
</dbReference>
<sequence length="426" mass="48917">MSHVGMDLPNDILFSILSVLPVKSLLRFMCVCKLWNSLIKSSAFIHHHHRVNRNDNDKNSYLLYMPDDRCRDNSVCNILHERYTASSYIMHGDLVLPSRRYSAVGVYEGLICMTEKSHNAKHIYIWNPLVGALKHVPPSEMEPPHKYKNVALGFGFAKDDYKIVKIIFNDKWCLHKVEMYSLGANSWRIIECEPAKWRIYDWLCSGVLFEGSIYWLSRTENGHGASTSLLRFDLEEEIFEETALLMHSPFNPDLELIVENGFLVVLRRYHDEGASVKGWVKKESSWIASEEFVLPKNKIYPLIEVSNSGHLVFTARDEADTWTGMQLQQPTPAHHLALQPPQCHIPNNGKEDFKTLTENELKSLDLPTIWGFYLNRRFIKTNQHRKIKEAEDDGVSAKEQTTSSVDLEDNPTAQIGREGSNSANKK</sequence>
<dbReference type="Pfam" id="PF12937">
    <property type="entry name" value="F-box-like"/>
    <property type="match status" value="1"/>
</dbReference>
<dbReference type="SMART" id="SM00256">
    <property type="entry name" value="FBOX"/>
    <property type="match status" value="1"/>
</dbReference>
<proteinExistence type="predicted"/>
<dbReference type="InterPro" id="IPR015915">
    <property type="entry name" value="Kelch-typ_b-propeller"/>
</dbReference>